<dbReference type="AlphaFoldDB" id="A0A1I8BG25"/>
<sequence length="64" mass="7452">MKDIKIKLGNKAKCLTIIKETGYFICEVCKNVRYSVFYGAHFLDVEKHFRNGSRHNKAIQGKFN</sequence>
<organism evidence="1 2">
    <name type="scientific">Meloidogyne hapla</name>
    <name type="common">Root-knot nematode worm</name>
    <dbReference type="NCBI Taxonomy" id="6305"/>
    <lineage>
        <taxon>Eukaryota</taxon>
        <taxon>Metazoa</taxon>
        <taxon>Ecdysozoa</taxon>
        <taxon>Nematoda</taxon>
        <taxon>Chromadorea</taxon>
        <taxon>Rhabditida</taxon>
        <taxon>Tylenchina</taxon>
        <taxon>Tylenchomorpha</taxon>
        <taxon>Tylenchoidea</taxon>
        <taxon>Meloidogynidae</taxon>
        <taxon>Meloidogyninae</taxon>
        <taxon>Meloidogyne</taxon>
    </lineage>
</organism>
<evidence type="ECO:0000313" key="2">
    <source>
        <dbReference type="WBParaSite" id="MhA1_Contig2126.frz3.gene1"/>
    </source>
</evidence>
<reference evidence="2" key="1">
    <citation type="submission" date="2016-11" db="UniProtKB">
        <authorList>
            <consortium name="WormBaseParasite"/>
        </authorList>
    </citation>
    <scope>IDENTIFICATION</scope>
</reference>
<dbReference type="WBParaSite" id="MhA1_Contig2126.frz3.gene1">
    <property type="protein sequence ID" value="MhA1_Contig2126.frz3.gene1"/>
    <property type="gene ID" value="MhA1_Contig2126.frz3.gene1"/>
</dbReference>
<dbReference type="Proteomes" id="UP000095281">
    <property type="component" value="Unplaced"/>
</dbReference>
<accession>A0A1I8BG25</accession>
<proteinExistence type="predicted"/>
<evidence type="ECO:0000313" key="1">
    <source>
        <dbReference type="Proteomes" id="UP000095281"/>
    </source>
</evidence>
<name>A0A1I8BG25_MELHA</name>
<protein>
    <submittedName>
        <fullName evidence="2">Metal-binding protein</fullName>
    </submittedName>
</protein>
<keyword evidence="1" id="KW-1185">Reference proteome</keyword>